<dbReference type="PANTHER" id="PTHR22600:SF57">
    <property type="entry name" value="BETA-N-ACETYLHEXOSAMINIDASE"/>
    <property type="match status" value="1"/>
</dbReference>
<proteinExistence type="inferred from homology"/>
<dbReference type="SUPFAM" id="SSF51445">
    <property type="entry name" value="(Trans)glycosidases"/>
    <property type="match status" value="1"/>
</dbReference>
<evidence type="ECO:0000259" key="7">
    <source>
        <dbReference type="Pfam" id="PF02838"/>
    </source>
</evidence>
<dbReference type="InterPro" id="IPR017853">
    <property type="entry name" value="GH"/>
</dbReference>
<sequence>MTRALLPRPRQVSTTPGARLDDADAFRLDRSTTIAAPSALLGVAEWLAAEVRPATGLPMAVVETDPRTATDASASGGIRLALDADLGEEAYRLRVDGSGIEVTGGGPAGVFRGATTLLQLLPPAIHRRARVEHASWEVAAVELADEPRFGWRGTMLDVVRHFMPKRDVLRFIDLMAMHKLNRLHLHLTDDQGWRMQIHRYPLLTEVGAWRHESQIGAHPDGAGDGRPHGGFYTQDDLREIVAYAAERFVTIVPEIESPGHVQAALAAYPDLGVRDVEPGPLDVWPRWGIDENVLNAEESTVQFFLDVFDEVMDVFPGPYIGVGGDECPRDQWRESPRVQQRMRELGLADEASVQAWFIGRMAARLAERGRRVFGWEELLEGELVGDAVIASWRGAAAAAIAARRGYDVVACPDDVVYLDYRQSDAADEPIPVSVPITVLDAYRFDPVPVGLDDRAAQHVIGGQANLWTEYMDSSRTVDFFAFPRLCAVAEVLWSGPGGNEADFLGRLDGHLERLDALGVEYRRAAGPLPWQRRPGIPGRPETREERDRHVAALVAGLAGA</sequence>
<dbReference type="InterPro" id="IPR029018">
    <property type="entry name" value="Hex-like_dom2"/>
</dbReference>
<evidence type="ECO:0000256" key="3">
    <source>
        <dbReference type="ARBA" id="ARBA00012663"/>
    </source>
</evidence>
<evidence type="ECO:0000256" key="4">
    <source>
        <dbReference type="ARBA" id="ARBA00022801"/>
    </source>
</evidence>
<comment type="caution">
    <text evidence="8">The sequence shown here is derived from an EMBL/GenBank/DDBJ whole genome shotgun (WGS) entry which is preliminary data.</text>
</comment>
<evidence type="ECO:0000259" key="6">
    <source>
        <dbReference type="Pfam" id="PF00728"/>
    </source>
</evidence>
<evidence type="ECO:0000256" key="1">
    <source>
        <dbReference type="ARBA" id="ARBA00001231"/>
    </source>
</evidence>
<dbReference type="Gene3D" id="3.20.20.80">
    <property type="entry name" value="Glycosidases"/>
    <property type="match status" value="1"/>
</dbReference>
<evidence type="ECO:0000313" key="8">
    <source>
        <dbReference type="EMBL" id="GAA1937804.1"/>
    </source>
</evidence>
<protein>
    <recommendedName>
        <fullName evidence="3">beta-N-acetylhexosaminidase</fullName>
        <ecNumber evidence="3">3.2.1.52</ecNumber>
    </recommendedName>
</protein>
<dbReference type="Proteomes" id="UP001499954">
    <property type="component" value="Unassembled WGS sequence"/>
</dbReference>
<feature type="domain" description="Glycoside hydrolase family 20 catalytic" evidence="6">
    <location>
        <begin position="149"/>
        <end position="495"/>
    </location>
</feature>
<evidence type="ECO:0000313" key="9">
    <source>
        <dbReference type="Proteomes" id="UP001499954"/>
    </source>
</evidence>
<evidence type="ECO:0000256" key="2">
    <source>
        <dbReference type="ARBA" id="ARBA00006285"/>
    </source>
</evidence>
<dbReference type="PANTHER" id="PTHR22600">
    <property type="entry name" value="BETA-HEXOSAMINIDASE"/>
    <property type="match status" value="1"/>
</dbReference>
<comment type="similarity">
    <text evidence="2">Belongs to the glycosyl hydrolase 20 family.</text>
</comment>
<evidence type="ECO:0000256" key="5">
    <source>
        <dbReference type="ARBA" id="ARBA00023295"/>
    </source>
</evidence>
<dbReference type="EMBL" id="BAAAMK010000001">
    <property type="protein sequence ID" value="GAA1937804.1"/>
    <property type="molecule type" value="Genomic_DNA"/>
</dbReference>
<dbReference type="InterPro" id="IPR015882">
    <property type="entry name" value="HEX_bac_N"/>
</dbReference>
<keyword evidence="4" id="KW-0378">Hydrolase</keyword>
<dbReference type="Pfam" id="PF02838">
    <property type="entry name" value="Glyco_hydro_20b"/>
    <property type="match status" value="1"/>
</dbReference>
<dbReference type="Pfam" id="PF00728">
    <property type="entry name" value="Glyco_hydro_20"/>
    <property type="match status" value="1"/>
</dbReference>
<reference evidence="8 9" key="1">
    <citation type="journal article" date="2019" name="Int. J. Syst. Evol. Microbiol.">
        <title>The Global Catalogue of Microorganisms (GCM) 10K type strain sequencing project: providing services to taxonomists for standard genome sequencing and annotation.</title>
        <authorList>
            <consortium name="The Broad Institute Genomics Platform"/>
            <consortium name="The Broad Institute Genome Sequencing Center for Infectious Disease"/>
            <person name="Wu L."/>
            <person name="Ma J."/>
        </authorList>
    </citation>
    <scope>NUCLEOTIDE SEQUENCE [LARGE SCALE GENOMIC DNA]</scope>
    <source>
        <strain evidence="8 9">JCM 13584</strain>
    </source>
</reference>
<dbReference type="InterPro" id="IPR025705">
    <property type="entry name" value="Beta_hexosaminidase_sua/sub"/>
</dbReference>
<feature type="domain" description="Beta-hexosaminidase bacterial type N-terminal" evidence="7">
    <location>
        <begin position="4"/>
        <end position="145"/>
    </location>
</feature>
<dbReference type="CDD" id="cd06563">
    <property type="entry name" value="GH20_chitobiase-like"/>
    <property type="match status" value="1"/>
</dbReference>
<dbReference type="InterPro" id="IPR015883">
    <property type="entry name" value="Glyco_hydro_20_cat"/>
</dbReference>
<dbReference type="PRINTS" id="PR00738">
    <property type="entry name" value="GLHYDRLASE20"/>
</dbReference>
<dbReference type="RefSeq" id="WP_157416302.1">
    <property type="nucleotide sequence ID" value="NZ_BAAAMK010000001.1"/>
</dbReference>
<keyword evidence="5" id="KW-0326">Glycosidase</keyword>
<accession>A0ABN2PYL5</accession>
<comment type="catalytic activity">
    <reaction evidence="1">
        <text>Hydrolysis of terminal non-reducing N-acetyl-D-hexosamine residues in N-acetyl-beta-D-hexosaminides.</text>
        <dbReference type="EC" id="3.2.1.52"/>
    </reaction>
</comment>
<gene>
    <name evidence="8" type="ORF">GCM10009717_00290</name>
</gene>
<dbReference type="Gene3D" id="3.30.379.10">
    <property type="entry name" value="Chitobiase/beta-hexosaminidase domain 2-like"/>
    <property type="match status" value="1"/>
</dbReference>
<keyword evidence="9" id="KW-1185">Reference proteome</keyword>
<organism evidence="8 9">
    <name type="scientific">Agromyces allii</name>
    <dbReference type="NCBI Taxonomy" id="393607"/>
    <lineage>
        <taxon>Bacteria</taxon>
        <taxon>Bacillati</taxon>
        <taxon>Actinomycetota</taxon>
        <taxon>Actinomycetes</taxon>
        <taxon>Micrococcales</taxon>
        <taxon>Microbacteriaceae</taxon>
        <taxon>Agromyces</taxon>
    </lineage>
</organism>
<dbReference type="EC" id="3.2.1.52" evidence="3"/>
<name>A0ABN2PYL5_9MICO</name>
<dbReference type="SUPFAM" id="SSF55545">
    <property type="entry name" value="beta-N-acetylhexosaminidase-like domain"/>
    <property type="match status" value="1"/>
</dbReference>